<dbReference type="EMBL" id="FMHT01000003">
    <property type="protein sequence ID" value="SCL24966.1"/>
    <property type="molecule type" value="Genomic_DNA"/>
</dbReference>
<dbReference type="STRING" id="145857.GA0070616_3018"/>
<protein>
    <submittedName>
        <fullName evidence="1">Uncharacterized protein</fullName>
    </submittedName>
</protein>
<dbReference type="AlphaFoldDB" id="A0A1C6S6R6"/>
<reference evidence="1 2" key="1">
    <citation type="submission" date="2016-06" db="EMBL/GenBank/DDBJ databases">
        <authorList>
            <person name="Kjaerup R.B."/>
            <person name="Dalgaard T.S."/>
            <person name="Juul-Madsen H.R."/>
        </authorList>
    </citation>
    <scope>NUCLEOTIDE SEQUENCE [LARGE SCALE GENOMIC DNA]</scope>
    <source>
        <strain evidence="1 2">DSM 43818</strain>
    </source>
</reference>
<proteinExistence type="predicted"/>
<organism evidence="1 2">
    <name type="scientific">Micromonospora nigra</name>
    <dbReference type="NCBI Taxonomy" id="145857"/>
    <lineage>
        <taxon>Bacteria</taxon>
        <taxon>Bacillati</taxon>
        <taxon>Actinomycetota</taxon>
        <taxon>Actinomycetes</taxon>
        <taxon>Micromonosporales</taxon>
        <taxon>Micromonosporaceae</taxon>
        <taxon>Micromonospora</taxon>
    </lineage>
</organism>
<sequence length="164" mass="18266">MLLLALALLAVVSLLVLLVVACGGDELVGRLTRRYAAWRDRRREGRLIARLDRAVEADVSGRDVHPEDLDRAQRRPLEEIAADLRRLGRQRIAAGGRAAVWHTTVVEAYDERLRLACRALGLTEHLGELAGVDLQIERIRVEGILHAAGLVLPAAQTGQWQRHR</sequence>
<evidence type="ECO:0000313" key="2">
    <source>
        <dbReference type="Proteomes" id="UP000199699"/>
    </source>
</evidence>
<gene>
    <name evidence="1" type="ORF">GA0070616_3018</name>
</gene>
<name>A0A1C6S6R6_9ACTN</name>
<dbReference type="Proteomes" id="UP000199699">
    <property type="component" value="Unassembled WGS sequence"/>
</dbReference>
<accession>A0A1C6S6R6</accession>
<keyword evidence="2" id="KW-1185">Reference proteome</keyword>
<evidence type="ECO:0000313" key="1">
    <source>
        <dbReference type="EMBL" id="SCL24966.1"/>
    </source>
</evidence>